<gene>
    <name evidence="2" type="ORF">Rhe02_91850</name>
</gene>
<keyword evidence="3" id="KW-1185">Reference proteome</keyword>
<feature type="domain" description="Aminoglycoside phosphotransferase" evidence="1">
    <location>
        <begin position="48"/>
        <end position="222"/>
    </location>
</feature>
<dbReference type="Proteomes" id="UP000612899">
    <property type="component" value="Unassembled WGS sequence"/>
</dbReference>
<dbReference type="AlphaFoldDB" id="A0A8J3QHR6"/>
<dbReference type="EMBL" id="BONY01000120">
    <property type="protein sequence ID" value="GIH11118.1"/>
    <property type="molecule type" value="Genomic_DNA"/>
</dbReference>
<comment type="caution">
    <text evidence="2">The sequence shown here is derived from an EMBL/GenBank/DDBJ whole genome shotgun (WGS) entry which is preliminary data.</text>
</comment>
<evidence type="ECO:0000313" key="2">
    <source>
        <dbReference type="EMBL" id="GIH11118.1"/>
    </source>
</evidence>
<evidence type="ECO:0000259" key="1">
    <source>
        <dbReference type="Pfam" id="PF01636"/>
    </source>
</evidence>
<proteinExistence type="predicted"/>
<dbReference type="Pfam" id="PF01636">
    <property type="entry name" value="APH"/>
    <property type="match status" value="1"/>
</dbReference>
<organism evidence="2 3">
    <name type="scientific">Rhizocola hellebori</name>
    <dbReference type="NCBI Taxonomy" id="1392758"/>
    <lineage>
        <taxon>Bacteria</taxon>
        <taxon>Bacillati</taxon>
        <taxon>Actinomycetota</taxon>
        <taxon>Actinomycetes</taxon>
        <taxon>Micromonosporales</taxon>
        <taxon>Micromonosporaceae</taxon>
        <taxon>Rhizocola</taxon>
    </lineage>
</organism>
<evidence type="ECO:0000313" key="3">
    <source>
        <dbReference type="Proteomes" id="UP000612899"/>
    </source>
</evidence>
<protein>
    <recommendedName>
        <fullName evidence="1">Aminoglycoside phosphotransferase domain-containing protein</fullName>
    </recommendedName>
</protein>
<dbReference type="RefSeq" id="WP_203914839.1">
    <property type="nucleotide sequence ID" value="NZ_BONY01000120.1"/>
</dbReference>
<reference evidence="2" key="1">
    <citation type="submission" date="2021-01" db="EMBL/GenBank/DDBJ databases">
        <title>Whole genome shotgun sequence of Rhizocola hellebori NBRC 109834.</title>
        <authorList>
            <person name="Komaki H."/>
            <person name="Tamura T."/>
        </authorList>
    </citation>
    <scope>NUCLEOTIDE SEQUENCE</scope>
    <source>
        <strain evidence="2">NBRC 109834</strain>
    </source>
</reference>
<accession>A0A8J3QHR6</accession>
<name>A0A8J3QHR6_9ACTN</name>
<dbReference type="Gene3D" id="3.90.1200.10">
    <property type="match status" value="1"/>
</dbReference>
<sequence length="261" mass="28747">MNDKIHTWVLENGLHPIQQTILVDRPGHLVAKVETTTIDVVVKAPLHDREVAANARLAAAGVPVPRILAAGNGYLMMEWIEGEGLSSASPNSAQLEAGRLLRRVNELGGGPPYQGNATFTEWMAGWLNHALQWWEPGPKRTREIWAWFEELRPILDTRGQHLMLMDGRPDHFLVRDAKIVAVIDVSELCPGDGVMDLAVMGVSDPVLLPGVLAGYGPPAPDRELLDFYLLLRRLAGAELHLTLGNPALAGRILRLVQEDQR</sequence>
<dbReference type="InterPro" id="IPR011009">
    <property type="entry name" value="Kinase-like_dom_sf"/>
</dbReference>
<dbReference type="SUPFAM" id="SSF56112">
    <property type="entry name" value="Protein kinase-like (PK-like)"/>
    <property type="match status" value="1"/>
</dbReference>
<dbReference type="InterPro" id="IPR002575">
    <property type="entry name" value="Aminoglycoside_PTrfase"/>
</dbReference>